<feature type="domain" description="ABC3 transporter permease C-terminal" evidence="8">
    <location>
        <begin position="675"/>
        <end position="788"/>
    </location>
</feature>
<dbReference type="PANTHER" id="PTHR30572:SF4">
    <property type="entry name" value="ABC TRANSPORTER PERMEASE YTRF"/>
    <property type="match status" value="1"/>
</dbReference>
<proteinExistence type="inferred from homology"/>
<dbReference type="InterPro" id="IPR025857">
    <property type="entry name" value="MacB_PCD"/>
</dbReference>
<evidence type="ECO:0000256" key="4">
    <source>
        <dbReference type="ARBA" id="ARBA00022989"/>
    </source>
</evidence>
<name>A0A6I6JUD2_9BACT</name>
<evidence type="ECO:0000256" key="2">
    <source>
        <dbReference type="ARBA" id="ARBA00022475"/>
    </source>
</evidence>
<feature type="transmembrane region" description="Helical" evidence="7">
    <location>
        <begin position="294"/>
        <end position="316"/>
    </location>
</feature>
<feature type="domain" description="MacB-like periplasmic core" evidence="9">
    <location>
        <begin position="21"/>
        <end position="254"/>
    </location>
</feature>
<dbReference type="RefSeq" id="WP_158867178.1">
    <property type="nucleotide sequence ID" value="NZ_CP046401.1"/>
</dbReference>
<keyword evidence="11" id="KW-1185">Reference proteome</keyword>
<dbReference type="Pfam" id="PF02687">
    <property type="entry name" value="FtsX"/>
    <property type="match status" value="2"/>
</dbReference>
<feature type="transmembrane region" description="Helical" evidence="7">
    <location>
        <begin position="21"/>
        <end position="43"/>
    </location>
</feature>
<evidence type="ECO:0000256" key="1">
    <source>
        <dbReference type="ARBA" id="ARBA00004651"/>
    </source>
</evidence>
<organism evidence="10 11">
    <name type="scientific">Maribellus comscasis</name>
    <dbReference type="NCBI Taxonomy" id="2681766"/>
    <lineage>
        <taxon>Bacteria</taxon>
        <taxon>Pseudomonadati</taxon>
        <taxon>Bacteroidota</taxon>
        <taxon>Bacteroidia</taxon>
        <taxon>Marinilabiliales</taxon>
        <taxon>Prolixibacteraceae</taxon>
        <taxon>Maribellus</taxon>
    </lineage>
</organism>
<evidence type="ECO:0000259" key="9">
    <source>
        <dbReference type="Pfam" id="PF12704"/>
    </source>
</evidence>
<dbReference type="Pfam" id="PF12704">
    <property type="entry name" value="MacB_PCD"/>
    <property type="match status" value="1"/>
</dbReference>
<keyword evidence="3 7" id="KW-0812">Transmembrane</keyword>
<evidence type="ECO:0000256" key="6">
    <source>
        <dbReference type="ARBA" id="ARBA00038076"/>
    </source>
</evidence>
<gene>
    <name evidence="10" type="ORF">GM418_13580</name>
</gene>
<evidence type="ECO:0000313" key="10">
    <source>
        <dbReference type="EMBL" id="QGY44658.1"/>
    </source>
</evidence>
<dbReference type="KEGG" id="mcos:GM418_13580"/>
<feature type="domain" description="ABC3 transporter permease C-terminal" evidence="8">
    <location>
        <begin position="302"/>
        <end position="411"/>
    </location>
</feature>
<dbReference type="Proteomes" id="UP000428260">
    <property type="component" value="Chromosome"/>
</dbReference>
<comment type="subcellular location">
    <subcellularLocation>
        <location evidence="1">Cell membrane</location>
        <topology evidence="1">Multi-pass membrane protein</topology>
    </subcellularLocation>
</comment>
<feature type="transmembrane region" description="Helical" evidence="7">
    <location>
        <begin position="440"/>
        <end position="459"/>
    </location>
</feature>
<protein>
    <submittedName>
        <fullName evidence="10">FtsX-like permease family protein</fullName>
    </submittedName>
</protein>
<sequence>MSFKNNLQVSFRHLKADKTNTLISISGLILGLGIVTVVLVFVLNELGYDSSFANNKRIYRVLNYNESDNHTWANTPFVIAEEAKNKFAEIENIAHQYNMGNIEVKKNTEYIREPDVIATESDFFSIFGIDVLQGSLNDFDNTEGKILLSESLSNKYFGEEDPVGQQLDIRYLGKEFTMEVAAVYRDIPQNSSIKATLIASMDFAMQHLADNIQTNAEIPDETEFRQAWKGVFFTNFLLLKDGVDIKTFETKLRELGNKNSSENFKLSLSLQPLSDIYFGSEKIVDNNRKEQGNLSMLLVLAFVGFLILITASINYLNLASAKAMSQVKNVAVRKICGARQKSIIGQMIIESTLITFLALPFAMLAASVSLPQISSMLGKDYSIEISGQLVASLAILALITLATGILSGSLVSIKSARFGLVNVLKGNKIDSGNKHYTRKAMVIFQIAVFISLISTMFLVQKQVRYAFNKDLGFAKEGLIRIPRGDHNLDLFKQEIEKNPNVLSASGTLWMPPSNNKMYISIPKVSKHDEMVKVNGLFVDYGFAETMGLKIVMGSDFDKEKNNNGVLINESAIETLGLTDILGEQTAFGPVVGVVSDFNMFSLHEAITPMIIGLNPGMSQNIAIRLRTENLPETIDFLKEAWANTGGTTAFDFEFTNDILNDMYESDIRFSKTIGLLAIIAVAIASLGLFGLSLLMGKQRIKEIGVRKVNGARIKEIMTLLNKDFVVWVGIAFLVATPVSYYAMNKWLENFAYKTNLSWWIFALAGLLALGIALLTVSWQSWRAATRNPVEALRYE</sequence>
<evidence type="ECO:0000256" key="7">
    <source>
        <dbReference type="SAM" id="Phobius"/>
    </source>
</evidence>
<evidence type="ECO:0000259" key="8">
    <source>
        <dbReference type="Pfam" id="PF02687"/>
    </source>
</evidence>
<evidence type="ECO:0000256" key="5">
    <source>
        <dbReference type="ARBA" id="ARBA00023136"/>
    </source>
</evidence>
<reference evidence="10 11" key="1">
    <citation type="submission" date="2019-11" db="EMBL/GenBank/DDBJ databases">
        <authorList>
            <person name="Zheng R.K."/>
            <person name="Sun C.M."/>
        </authorList>
    </citation>
    <scope>NUCLEOTIDE SEQUENCE [LARGE SCALE GENOMIC DNA]</scope>
    <source>
        <strain evidence="10 11">WC007</strain>
    </source>
</reference>
<feature type="transmembrane region" description="Helical" evidence="7">
    <location>
        <begin position="390"/>
        <end position="411"/>
    </location>
</feature>
<evidence type="ECO:0000313" key="11">
    <source>
        <dbReference type="Proteomes" id="UP000428260"/>
    </source>
</evidence>
<dbReference type="EMBL" id="CP046401">
    <property type="protein sequence ID" value="QGY44658.1"/>
    <property type="molecule type" value="Genomic_DNA"/>
</dbReference>
<keyword evidence="2" id="KW-1003">Cell membrane</keyword>
<keyword evidence="5 7" id="KW-0472">Membrane</keyword>
<feature type="transmembrane region" description="Helical" evidence="7">
    <location>
        <begin position="673"/>
        <end position="696"/>
    </location>
</feature>
<dbReference type="InterPro" id="IPR003838">
    <property type="entry name" value="ABC3_permease_C"/>
</dbReference>
<dbReference type="GO" id="GO:0022857">
    <property type="term" value="F:transmembrane transporter activity"/>
    <property type="evidence" value="ECO:0007669"/>
    <property type="project" value="TreeGrafter"/>
</dbReference>
<feature type="transmembrane region" description="Helical" evidence="7">
    <location>
        <begin position="758"/>
        <end position="778"/>
    </location>
</feature>
<dbReference type="PANTHER" id="PTHR30572">
    <property type="entry name" value="MEMBRANE COMPONENT OF TRANSPORTER-RELATED"/>
    <property type="match status" value="1"/>
</dbReference>
<dbReference type="GO" id="GO:0005886">
    <property type="term" value="C:plasma membrane"/>
    <property type="evidence" value="ECO:0007669"/>
    <property type="project" value="UniProtKB-SubCell"/>
</dbReference>
<comment type="similarity">
    <text evidence="6">Belongs to the ABC-4 integral membrane protein family.</text>
</comment>
<dbReference type="AlphaFoldDB" id="A0A6I6JUD2"/>
<evidence type="ECO:0000256" key="3">
    <source>
        <dbReference type="ARBA" id="ARBA00022692"/>
    </source>
</evidence>
<feature type="transmembrane region" description="Helical" evidence="7">
    <location>
        <begin position="348"/>
        <end position="370"/>
    </location>
</feature>
<accession>A0A6I6JUD2</accession>
<keyword evidence="4 7" id="KW-1133">Transmembrane helix</keyword>
<feature type="transmembrane region" description="Helical" evidence="7">
    <location>
        <begin position="724"/>
        <end position="743"/>
    </location>
</feature>
<dbReference type="InterPro" id="IPR050250">
    <property type="entry name" value="Macrolide_Exporter_MacB"/>
</dbReference>